<dbReference type="GO" id="GO:0052621">
    <property type="term" value="F:diguanylate cyclase activity"/>
    <property type="evidence" value="ECO:0007669"/>
    <property type="project" value="UniProtKB-EC"/>
</dbReference>
<dbReference type="PROSITE" id="PS50887">
    <property type="entry name" value="GGDEF"/>
    <property type="match status" value="1"/>
</dbReference>
<evidence type="ECO:0000313" key="7">
    <source>
        <dbReference type="Proteomes" id="UP000601768"/>
    </source>
</evidence>
<protein>
    <recommendedName>
        <fullName evidence="1">diguanylate cyclase</fullName>
        <ecNumber evidence="1">2.7.7.65</ecNumber>
    </recommendedName>
</protein>
<comment type="caution">
    <text evidence="6">The sequence shown here is derived from an EMBL/GenBank/DDBJ whole genome shotgun (WGS) entry which is preliminary data.</text>
</comment>
<feature type="compositionally biased region" description="Basic residues" evidence="3">
    <location>
        <begin position="347"/>
        <end position="356"/>
    </location>
</feature>
<keyword evidence="4" id="KW-0812">Transmembrane</keyword>
<dbReference type="Pfam" id="PF00990">
    <property type="entry name" value="GGDEF"/>
    <property type="match status" value="1"/>
</dbReference>
<dbReference type="SUPFAM" id="SSF55073">
    <property type="entry name" value="Nucleotide cyclase"/>
    <property type="match status" value="1"/>
</dbReference>
<dbReference type="PANTHER" id="PTHR45138">
    <property type="entry name" value="REGULATORY COMPONENTS OF SENSORY TRANSDUCTION SYSTEM"/>
    <property type="match status" value="1"/>
</dbReference>
<feature type="domain" description="GGDEF" evidence="5">
    <location>
        <begin position="257"/>
        <end position="406"/>
    </location>
</feature>
<gene>
    <name evidence="6" type="ORF">H8B19_00375</name>
</gene>
<name>A0A8J6LV43_9ALTE</name>
<dbReference type="EC" id="2.7.7.65" evidence="1"/>
<reference evidence="6" key="1">
    <citation type="journal article" date="2018" name="Int. J. Syst. Evol. Microbiol.">
        <title>Neptunicella marina gen. nov., sp. nov., isolated from surface seawater.</title>
        <authorList>
            <person name="Liu X."/>
            <person name="Lai Q."/>
            <person name="Du Y."/>
            <person name="Zhang X."/>
            <person name="Liu Z."/>
            <person name="Sun F."/>
            <person name="Shao Z."/>
        </authorList>
    </citation>
    <scope>NUCLEOTIDE SEQUENCE</scope>
    <source>
        <strain evidence="6">S27-2</strain>
    </source>
</reference>
<dbReference type="InterPro" id="IPR029787">
    <property type="entry name" value="Nucleotide_cyclase"/>
</dbReference>
<dbReference type="Proteomes" id="UP000601768">
    <property type="component" value="Unassembled WGS sequence"/>
</dbReference>
<keyword evidence="7" id="KW-1185">Reference proteome</keyword>
<dbReference type="RefSeq" id="WP_186504799.1">
    <property type="nucleotide sequence ID" value="NZ_JACNEP010000001.1"/>
</dbReference>
<proteinExistence type="predicted"/>
<dbReference type="InterPro" id="IPR050469">
    <property type="entry name" value="Diguanylate_Cyclase"/>
</dbReference>
<evidence type="ECO:0000256" key="4">
    <source>
        <dbReference type="SAM" id="Phobius"/>
    </source>
</evidence>
<dbReference type="GO" id="GO:0043709">
    <property type="term" value="P:cell adhesion involved in single-species biofilm formation"/>
    <property type="evidence" value="ECO:0007669"/>
    <property type="project" value="TreeGrafter"/>
</dbReference>
<feature type="transmembrane region" description="Helical" evidence="4">
    <location>
        <begin position="6"/>
        <end position="28"/>
    </location>
</feature>
<accession>A0A8J6LV43</accession>
<sequence>MNLLETARFAVKSLLGQLVFIVLLIVSVDKLPILLGQYMQKLQWLPHSLLLVAAVMSVQFGYSRLFIASLLLLASLYLPAIPAGFIDPLQVQHFLPIVLVTSMTTLMWDKERGFSPVALLSALVLLVCANAAVIIASMSLHMTSAEWLNQLLQPPSIAKMKFSGAELLLLVMIQIIGIIRFILAPTNRHAALMLATLSVSGMMLYFGMILPQLMLSMLAAAFCVLILHDSYNMAFKDELTGIKGRRALMQYAATLGKKYVVVMADVDKFKSFNDKYGHDVGDQVLKMVASCVDKVGGGGRAFRYGGEEFTIVFANKSAQQAKVFVEAVRETIGARPFLLRDQDRPKSNSKQRKNPPKKSQQVFVTASFGVAECGQQLTEFDDVMKAADGALYKAKAAGRNCVKLAP</sequence>
<evidence type="ECO:0000256" key="1">
    <source>
        <dbReference type="ARBA" id="ARBA00012528"/>
    </source>
</evidence>
<reference evidence="6" key="2">
    <citation type="submission" date="2020-08" db="EMBL/GenBank/DDBJ databases">
        <authorList>
            <person name="Lai Q."/>
        </authorList>
    </citation>
    <scope>NUCLEOTIDE SEQUENCE</scope>
    <source>
        <strain evidence="6">S27-2</strain>
    </source>
</reference>
<feature type="transmembrane region" description="Helical" evidence="4">
    <location>
        <begin position="120"/>
        <end position="142"/>
    </location>
</feature>
<feature type="region of interest" description="Disordered" evidence="3">
    <location>
        <begin position="339"/>
        <end position="360"/>
    </location>
</feature>
<dbReference type="InterPro" id="IPR043128">
    <property type="entry name" value="Rev_trsase/Diguanyl_cyclase"/>
</dbReference>
<keyword evidence="4" id="KW-0472">Membrane</keyword>
<evidence type="ECO:0000256" key="2">
    <source>
        <dbReference type="ARBA" id="ARBA00034247"/>
    </source>
</evidence>
<dbReference type="GO" id="GO:0005886">
    <property type="term" value="C:plasma membrane"/>
    <property type="evidence" value="ECO:0007669"/>
    <property type="project" value="TreeGrafter"/>
</dbReference>
<dbReference type="CDD" id="cd01949">
    <property type="entry name" value="GGDEF"/>
    <property type="match status" value="1"/>
</dbReference>
<evidence type="ECO:0000313" key="6">
    <source>
        <dbReference type="EMBL" id="MBC3764319.1"/>
    </source>
</evidence>
<dbReference type="PANTHER" id="PTHR45138:SF9">
    <property type="entry name" value="DIGUANYLATE CYCLASE DGCM-RELATED"/>
    <property type="match status" value="1"/>
</dbReference>
<dbReference type="NCBIfam" id="TIGR00254">
    <property type="entry name" value="GGDEF"/>
    <property type="match status" value="1"/>
</dbReference>
<feature type="transmembrane region" description="Helical" evidence="4">
    <location>
        <begin position="214"/>
        <end position="235"/>
    </location>
</feature>
<dbReference type="SMART" id="SM00267">
    <property type="entry name" value="GGDEF"/>
    <property type="match status" value="1"/>
</dbReference>
<evidence type="ECO:0000259" key="5">
    <source>
        <dbReference type="PROSITE" id="PS50887"/>
    </source>
</evidence>
<dbReference type="GO" id="GO:1902201">
    <property type="term" value="P:negative regulation of bacterial-type flagellum-dependent cell motility"/>
    <property type="evidence" value="ECO:0007669"/>
    <property type="project" value="TreeGrafter"/>
</dbReference>
<evidence type="ECO:0000256" key="3">
    <source>
        <dbReference type="SAM" id="MobiDB-lite"/>
    </source>
</evidence>
<organism evidence="6 7">
    <name type="scientific">Neptunicella marina</name>
    <dbReference type="NCBI Taxonomy" id="2125989"/>
    <lineage>
        <taxon>Bacteria</taxon>
        <taxon>Pseudomonadati</taxon>
        <taxon>Pseudomonadota</taxon>
        <taxon>Gammaproteobacteria</taxon>
        <taxon>Alteromonadales</taxon>
        <taxon>Alteromonadaceae</taxon>
        <taxon>Neptunicella</taxon>
    </lineage>
</organism>
<feature type="transmembrane region" description="Helical" evidence="4">
    <location>
        <begin position="162"/>
        <end position="183"/>
    </location>
</feature>
<keyword evidence="4" id="KW-1133">Transmembrane helix</keyword>
<dbReference type="EMBL" id="JACNEP010000001">
    <property type="protein sequence ID" value="MBC3764319.1"/>
    <property type="molecule type" value="Genomic_DNA"/>
</dbReference>
<comment type="catalytic activity">
    <reaction evidence="2">
        <text>2 GTP = 3',3'-c-di-GMP + 2 diphosphate</text>
        <dbReference type="Rhea" id="RHEA:24898"/>
        <dbReference type="ChEBI" id="CHEBI:33019"/>
        <dbReference type="ChEBI" id="CHEBI:37565"/>
        <dbReference type="ChEBI" id="CHEBI:58805"/>
        <dbReference type="EC" id="2.7.7.65"/>
    </reaction>
</comment>
<feature type="transmembrane region" description="Helical" evidence="4">
    <location>
        <begin position="49"/>
        <end position="78"/>
    </location>
</feature>
<dbReference type="InterPro" id="IPR000160">
    <property type="entry name" value="GGDEF_dom"/>
</dbReference>
<dbReference type="AlphaFoldDB" id="A0A8J6LV43"/>
<dbReference type="Gene3D" id="3.30.70.270">
    <property type="match status" value="1"/>
</dbReference>